<evidence type="ECO:0000313" key="4">
    <source>
        <dbReference type="Proteomes" id="UP000295414"/>
    </source>
</evidence>
<organism evidence="3 4">
    <name type="scientific">Thermomonas haemolytica</name>
    <dbReference type="NCBI Taxonomy" id="141949"/>
    <lineage>
        <taxon>Bacteria</taxon>
        <taxon>Pseudomonadati</taxon>
        <taxon>Pseudomonadota</taxon>
        <taxon>Gammaproteobacteria</taxon>
        <taxon>Lysobacterales</taxon>
        <taxon>Lysobacteraceae</taxon>
        <taxon>Thermomonas</taxon>
    </lineage>
</organism>
<sequence length="144" mass="16686">MKRSLFALASAPLLLALLSGPAAAYDGHGHGHDRDDRRDERWERHDDRGWHRGPPKKVKVIHDREVVYRPVPPRVVYRPVPPPRWERGVRYYGPGYGPTYVVDDWRYYRLAPPPRGYYWRRSDAGDFLLVAAATGIIADIILHH</sequence>
<accession>A0A4R3MVI8</accession>
<protein>
    <submittedName>
        <fullName evidence="3">Ni/Co efflux regulator RcnB</fullName>
    </submittedName>
</protein>
<dbReference type="OrthoDB" id="6025819at2"/>
<keyword evidence="4" id="KW-1185">Reference proteome</keyword>
<evidence type="ECO:0000256" key="1">
    <source>
        <dbReference type="SAM" id="MobiDB-lite"/>
    </source>
</evidence>
<dbReference type="Pfam" id="PF11776">
    <property type="entry name" value="RcnB"/>
    <property type="match status" value="1"/>
</dbReference>
<comment type="caution">
    <text evidence="3">The sequence shown here is derived from an EMBL/GenBank/DDBJ whole genome shotgun (WGS) entry which is preliminary data.</text>
</comment>
<reference evidence="3 4" key="1">
    <citation type="submission" date="2019-03" db="EMBL/GenBank/DDBJ databases">
        <title>Genomic Encyclopedia of Type Strains, Phase IV (KMG-IV): sequencing the most valuable type-strain genomes for metagenomic binning, comparative biology and taxonomic classification.</title>
        <authorList>
            <person name="Goeker M."/>
        </authorList>
    </citation>
    <scope>NUCLEOTIDE SEQUENCE [LARGE SCALE GENOMIC DNA]</scope>
    <source>
        <strain evidence="3 4">DSM 13605</strain>
    </source>
</reference>
<dbReference type="InterPro" id="IPR024572">
    <property type="entry name" value="RcnB"/>
</dbReference>
<feature type="signal peptide" evidence="2">
    <location>
        <begin position="1"/>
        <end position="24"/>
    </location>
</feature>
<dbReference type="Proteomes" id="UP000295414">
    <property type="component" value="Unassembled WGS sequence"/>
</dbReference>
<keyword evidence="2" id="KW-0732">Signal</keyword>
<dbReference type="EMBL" id="SMAP01000011">
    <property type="protein sequence ID" value="TCT20550.1"/>
    <property type="molecule type" value="Genomic_DNA"/>
</dbReference>
<name>A0A4R3MVI8_9GAMM</name>
<dbReference type="AlphaFoldDB" id="A0A4R3MVI8"/>
<proteinExistence type="predicted"/>
<dbReference type="RefSeq" id="WP_114960983.1">
    <property type="nucleotide sequence ID" value="NZ_MSZW01000026.1"/>
</dbReference>
<feature type="region of interest" description="Disordered" evidence="1">
    <location>
        <begin position="26"/>
        <end position="54"/>
    </location>
</feature>
<dbReference type="Gene3D" id="3.10.450.160">
    <property type="entry name" value="inner membrane protein cigr"/>
    <property type="match status" value="1"/>
</dbReference>
<gene>
    <name evidence="3" type="ORF">EDC34_11137</name>
</gene>
<evidence type="ECO:0000313" key="3">
    <source>
        <dbReference type="EMBL" id="TCT20550.1"/>
    </source>
</evidence>
<feature type="chain" id="PRO_5020647544" evidence="2">
    <location>
        <begin position="25"/>
        <end position="144"/>
    </location>
</feature>
<evidence type="ECO:0000256" key="2">
    <source>
        <dbReference type="SAM" id="SignalP"/>
    </source>
</evidence>
<feature type="compositionally biased region" description="Basic and acidic residues" evidence="1">
    <location>
        <begin position="27"/>
        <end position="50"/>
    </location>
</feature>